<evidence type="ECO:0000313" key="2">
    <source>
        <dbReference type="Proteomes" id="UP000217154"/>
    </source>
</evidence>
<dbReference type="KEGG" id="vbo:CKY39_07855"/>
<name>A0A250DGN1_9BURK</name>
<gene>
    <name evidence="1" type="ORF">CKY39_07855</name>
</gene>
<accession>A0A250DGN1</accession>
<sequence length="75" mass="9002">MTTKQMLSDEELSAMAIEWRRKALRGDLHARGIAHDLETEMRRRAGAPSTDYDSLDLRPIGMRLDRRSWWRFWQR</sequence>
<proteinExistence type="predicted"/>
<organism evidence="1 2">
    <name type="scientific">Variovorax boronicumulans</name>
    <dbReference type="NCBI Taxonomy" id="436515"/>
    <lineage>
        <taxon>Bacteria</taxon>
        <taxon>Pseudomonadati</taxon>
        <taxon>Pseudomonadota</taxon>
        <taxon>Betaproteobacteria</taxon>
        <taxon>Burkholderiales</taxon>
        <taxon>Comamonadaceae</taxon>
        <taxon>Variovorax</taxon>
    </lineage>
</organism>
<protein>
    <submittedName>
        <fullName evidence="1">Uncharacterized protein</fullName>
    </submittedName>
</protein>
<dbReference type="EMBL" id="CP023284">
    <property type="protein sequence ID" value="ATA53133.1"/>
    <property type="molecule type" value="Genomic_DNA"/>
</dbReference>
<dbReference type="Proteomes" id="UP000217154">
    <property type="component" value="Chromosome"/>
</dbReference>
<evidence type="ECO:0000313" key="1">
    <source>
        <dbReference type="EMBL" id="ATA53133.1"/>
    </source>
</evidence>
<dbReference type="RefSeq" id="WP_095744009.1">
    <property type="nucleotide sequence ID" value="NZ_CP023284.1"/>
</dbReference>
<reference evidence="1 2" key="1">
    <citation type="submission" date="2017-09" db="EMBL/GenBank/DDBJ databases">
        <title>The diverse metabolic capabilities of V. boronicumulans make it an excellent choice for continued studies on novel biodegradation.</title>
        <authorList>
            <person name="Sun S."/>
        </authorList>
    </citation>
    <scope>NUCLEOTIDE SEQUENCE [LARGE SCALE GENOMIC DNA]</scope>
    <source>
        <strain evidence="1 2">J1</strain>
    </source>
</reference>
<dbReference type="AlphaFoldDB" id="A0A250DGN1"/>